<dbReference type="Pfam" id="PF21981">
    <property type="entry name" value="RecX_HTH3"/>
    <property type="match status" value="1"/>
</dbReference>
<protein>
    <recommendedName>
        <fullName evidence="3">Regulatory protein RecX</fullName>
    </recommendedName>
</protein>
<accession>A0A9E2BEQ9</accession>
<dbReference type="EMBL" id="QLTW01000002">
    <property type="protein sequence ID" value="MBT9144256.1"/>
    <property type="molecule type" value="Genomic_DNA"/>
</dbReference>
<feature type="domain" description="RecX third three-helical" evidence="5">
    <location>
        <begin position="104"/>
        <end position="146"/>
    </location>
</feature>
<organism evidence="6 7">
    <name type="scientific">Psychracetigena formicireducens</name>
    <dbReference type="NCBI Taxonomy" id="2986056"/>
    <lineage>
        <taxon>Bacteria</taxon>
        <taxon>Bacillati</taxon>
        <taxon>Candidatus Lithacetigenota</taxon>
        <taxon>Candidatus Psychracetigena</taxon>
    </lineage>
</organism>
<evidence type="ECO:0000256" key="3">
    <source>
        <dbReference type="ARBA" id="ARBA00018111"/>
    </source>
</evidence>
<evidence type="ECO:0000256" key="4">
    <source>
        <dbReference type="ARBA" id="ARBA00022490"/>
    </source>
</evidence>
<dbReference type="GO" id="GO:0006282">
    <property type="term" value="P:regulation of DNA repair"/>
    <property type="evidence" value="ECO:0007669"/>
    <property type="project" value="InterPro"/>
</dbReference>
<sequence>MSITYEEGIKQALRLIGFKDYPNKLLMRKLISKGFEPSLAEKVINELVQKGYLDEKKQIIRAWEKLKANCNYGRKAFLYNLKREEYDSESLELAESLYTEEEEALLANEVFKKISRKITKSNIDQAKQKQKIYSFLIRKGFSQGIILGLIKEFEKEKGDI</sequence>
<comment type="similarity">
    <text evidence="2">Belongs to the RecX family.</text>
</comment>
<evidence type="ECO:0000313" key="6">
    <source>
        <dbReference type="EMBL" id="MBT9144256.1"/>
    </source>
</evidence>
<name>A0A9E2BEQ9_PSYF1</name>
<dbReference type="AlphaFoldDB" id="A0A9E2BEQ9"/>
<gene>
    <name evidence="6" type="primary">recX</name>
    <name evidence="6" type="ORF">DDT42_00088</name>
</gene>
<comment type="caution">
    <text evidence="6">The sequence shown here is derived from an EMBL/GenBank/DDBJ whole genome shotgun (WGS) entry which is preliminary data.</text>
</comment>
<evidence type="ECO:0000256" key="1">
    <source>
        <dbReference type="ARBA" id="ARBA00004496"/>
    </source>
</evidence>
<dbReference type="InterPro" id="IPR053925">
    <property type="entry name" value="RecX_HTH_3rd"/>
</dbReference>
<dbReference type="PANTHER" id="PTHR33602">
    <property type="entry name" value="REGULATORY PROTEIN RECX FAMILY PROTEIN"/>
    <property type="match status" value="1"/>
</dbReference>
<comment type="subcellular location">
    <subcellularLocation>
        <location evidence="1">Cytoplasm</location>
    </subcellularLocation>
</comment>
<proteinExistence type="inferred from homology"/>
<evidence type="ECO:0000313" key="7">
    <source>
        <dbReference type="Proteomes" id="UP000811545"/>
    </source>
</evidence>
<evidence type="ECO:0000256" key="2">
    <source>
        <dbReference type="ARBA" id="ARBA00009695"/>
    </source>
</evidence>
<dbReference type="Gene3D" id="1.10.10.10">
    <property type="entry name" value="Winged helix-like DNA-binding domain superfamily/Winged helix DNA-binding domain"/>
    <property type="match status" value="2"/>
</dbReference>
<evidence type="ECO:0000259" key="5">
    <source>
        <dbReference type="Pfam" id="PF21981"/>
    </source>
</evidence>
<dbReference type="InterPro" id="IPR036388">
    <property type="entry name" value="WH-like_DNA-bd_sf"/>
</dbReference>
<dbReference type="PANTHER" id="PTHR33602:SF1">
    <property type="entry name" value="REGULATORY PROTEIN RECX FAMILY PROTEIN"/>
    <property type="match status" value="1"/>
</dbReference>
<keyword evidence="4" id="KW-0963">Cytoplasm</keyword>
<reference evidence="6 7" key="1">
    <citation type="journal article" date="2021" name="bioRxiv">
        <title>Unique metabolic strategies in Hadean analogues reveal hints for primordial physiology.</title>
        <authorList>
            <person name="Nobu M.K."/>
            <person name="Nakai R."/>
            <person name="Tamazawa S."/>
            <person name="Mori H."/>
            <person name="Toyoda A."/>
            <person name="Ijiri A."/>
            <person name="Suzuki S."/>
            <person name="Kurokawa K."/>
            <person name="Kamagata Y."/>
            <person name="Tamaki H."/>
        </authorList>
    </citation>
    <scope>NUCLEOTIDE SEQUENCE [LARGE SCALE GENOMIC DNA]</scope>
    <source>
        <strain evidence="6">BS525</strain>
    </source>
</reference>
<dbReference type="Proteomes" id="UP000811545">
    <property type="component" value="Unassembled WGS sequence"/>
</dbReference>
<dbReference type="InterPro" id="IPR003783">
    <property type="entry name" value="Regulatory_RecX"/>
</dbReference>
<dbReference type="GO" id="GO:0005737">
    <property type="term" value="C:cytoplasm"/>
    <property type="evidence" value="ECO:0007669"/>
    <property type="project" value="UniProtKB-SubCell"/>
</dbReference>